<proteinExistence type="predicted"/>
<dbReference type="KEGG" id="ehx:EMIHUDRAFT_466417"/>
<dbReference type="GO" id="GO:0004656">
    <property type="term" value="F:procollagen-proline 4-dioxygenase activity"/>
    <property type="evidence" value="ECO:0007669"/>
    <property type="project" value="TreeGrafter"/>
</dbReference>
<dbReference type="InterPro" id="IPR005123">
    <property type="entry name" value="Oxoglu/Fe-dep_dioxygenase_dom"/>
</dbReference>
<accession>A0A0D3KYQ1</accession>
<evidence type="ECO:0000256" key="5">
    <source>
        <dbReference type="ARBA" id="ARBA00023004"/>
    </source>
</evidence>
<dbReference type="PaxDb" id="2903-EOD40886"/>
<organism evidence="7 8">
    <name type="scientific">Emiliania huxleyi (strain CCMP1516)</name>
    <dbReference type="NCBI Taxonomy" id="280463"/>
    <lineage>
        <taxon>Eukaryota</taxon>
        <taxon>Haptista</taxon>
        <taxon>Haptophyta</taxon>
        <taxon>Prymnesiophyceae</taxon>
        <taxon>Isochrysidales</taxon>
        <taxon>Noelaerhabdaceae</taxon>
        <taxon>Emiliania</taxon>
    </lineage>
</organism>
<dbReference type="GO" id="GO:0005506">
    <property type="term" value="F:iron ion binding"/>
    <property type="evidence" value="ECO:0007669"/>
    <property type="project" value="InterPro"/>
</dbReference>
<keyword evidence="4" id="KW-0560">Oxidoreductase</keyword>
<dbReference type="Proteomes" id="UP000013827">
    <property type="component" value="Unassembled WGS sequence"/>
</dbReference>
<evidence type="ECO:0000313" key="7">
    <source>
        <dbReference type="EnsemblProtists" id="EOD40886"/>
    </source>
</evidence>
<dbReference type="GO" id="GO:0031418">
    <property type="term" value="F:L-ascorbic acid binding"/>
    <property type="evidence" value="ECO:0007669"/>
    <property type="project" value="InterPro"/>
</dbReference>
<dbReference type="PANTHER" id="PTHR10869:SF246">
    <property type="entry name" value="TRANSMEMBRANE PROLYL 4-HYDROXYLASE"/>
    <property type="match status" value="1"/>
</dbReference>
<evidence type="ECO:0000313" key="8">
    <source>
        <dbReference type="Proteomes" id="UP000013827"/>
    </source>
</evidence>
<evidence type="ECO:0000256" key="3">
    <source>
        <dbReference type="ARBA" id="ARBA00022964"/>
    </source>
</evidence>
<dbReference type="GeneID" id="17286156"/>
<dbReference type="RefSeq" id="XP_005793315.1">
    <property type="nucleotide sequence ID" value="XM_005793258.1"/>
</dbReference>
<keyword evidence="8" id="KW-1185">Reference proteome</keyword>
<evidence type="ECO:0000259" key="6">
    <source>
        <dbReference type="PROSITE" id="PS51471"/>
    </source>
</evidence>
<name>A0A0D3KYQ1_EMIH1</name>
<dbReference type="PROSITE" id="PS51471">
    <property type="entry name" value="FE2OG_OXY"/>
    <property type="match status" value="1"/>
</dbReference>
<dbReference type="EnsemblProtists" id="EOD40886">
    <property type="protein sequence ID" value="EOD40886"/>
    <property type="gene ID" value="EMIHUDRAFT_466417"/>
</dbReference>
<dbReference type="InterPro" id="IPR045054">
    <property type="entry name" value="P4HA-like"/>
</dbReference>
<feature type="domain" description="Fe2OG dioxygenase" evidence="6">
    <location>
        <begin position="221"/>
        <end position="379"/>
    </location>
</feature>
<dbReference type="STRING" id="2903.R1FYR2"/>
<dbReference type="AlphaFoldDB" id="A0A0D3KYQ1"/>
<protein>
    <recommendedName>
        <fullName evidence="6">Fe2OG dioxygenase domain-containing protein</fullName>
    </recommendedName>
</protein>
<reference evidence="8" key="1">
    <citation type="journal article" date="2013" name="Nature">
        <title>Pan genome of the phytoplankton Emiliania underpins its global distribution.</title>
        <authorList>
            <person name="Read B.A."/>
            <person name="Kegel J."/>
            <person name="Klute M.J."/>
            <person name="Kuo A."/>
            <person name="Lefebvre S.C."/>
            <person name="Maumus F."/>
            <person name="Mayer C."/>
            <person name="Miller J."/>
            <person name="Monier A."/>
            <person name="Salamov A."/>
            <person name="Young J."/>
            <person name="Aguilar M."/>
            <person name="Claverie J.M."/>
            <person name="Frickenhaus S."/>
            <person name="Gonzalez K."/>
            <person name="Herman E.K."/>
            <person name="Lin Y.C."/>
            <person name="Napier J."/>
            <person name="Ogata H."/>
            <person name="Sarno A.F."/>
            <person name="Shmutz J."/>
            <person name="Schroeder D."/>
            <person name="de Vargas C."/>
            <person name="Verret F."/>
            <person name="von Dassow P."/>
            <person name="Valentin K."/>
            <person name="Van de Peer Y."/>
            <person name="Wheeler G."/>
            <person name="Dacks J.B."/>
            <person name="Delwiche C.F."/>
            <person name="Dyhrman S.T."/>
            <person name="Glockner G."/>
            <person name="John U."/>
            <person name="Richards T."/>
            <person name="Worden A.Z."/>
            <person name="Zhang X."/>
            <person name="Grigoriev I.V."/>
            <person name="Allen A.E."/>
            <person name="Bidle K."/>
            <person name="Borodovsky M."/>
            <person name="Bowler C."/>
            <person name="Brownlee C."/>
            <person name="Cock J.M."/>
            <person name="Elias M."/>
            <person name="Gladyshev V.N."/>
            <person name="Groth M."/>
            <person name="Guda C."/>
            <person name="Hadaegh A."/>
            <person name="Iglesias-Rodriguez M.D."/>
            <person name="Jenkins J."/>
            <person name="Jones B.M."/>
            <person name="Lawson T."/>
            <person name="Leese F."/>
            <person name="Lindquist E."/>
            <person name="Lobanov A."/>
            <person name="Lomsadze A."/>
            <person name="Malik S.B."/>
            <person name="Marsh M.E."/>
            <person name="Mackinder L."/>
            <person name="Mock T."/>
            <person name="Mueller-Roeber B."/>
            <person name="Pagarete A."/>
            <person name="Parker M."/>
            <person name="Probert I."/>
            <person name="Quesneville H."/>
            <person name="Raines C."/>
            <person name="Rensing S.A."/>
            <person name="Riano-Pachon D.M."/>
            <person name="Richier S."/>
            <person name="Rokitta S."/>
            <person name="Shiraiwa Y."/>
            <person name="Soanes D.M."/>
            <person name="van der Giezen M."/>
            <person name="Wahlund T.M."/>
            <person name="Williams B."/>
            <person name="Wilson W."/>
            <person name="Wolfe G."/>
            <person name="Wurch L.L."/>
        </authorList>
    </citation>
    <scope>NUCLEOTIDE SEQUENCE</scope>
</reference>
<evidence type="ECO:0000256" key="1">
    <source>
        <dbReference type="ARBA" id="ARBA00001961"/>
    </source>
</evidence>
<reference evidence="7" key="2">
    <citation type="submission" date="2024-10" db="UniProtKB">
        <authorList>
            <consortium name="EnsemblProtists"/>
        </authorList>
    </citation>
    <scope>IDENTIFICATION</scope>
</reference>
<dbReference type="InterPro" id="IPR044862">
    <property type="entry name" value="Pro_4_hyd_alph_FE2OG_OXY"/>
</dbReference>
<dbReference type="InterPro" id="IPR006620">
    <property type="entry name" value="Pro_4_hyd_alph"/>
</dbReference>
<keyword evidence="5" id="KW-0408">Iron</keyword>
<keyword evidence="3" id="KW-0223">Dioxygenase</keyword>
<dbReference type="HOGENOM" id="CLU_795542_0_0_1"/>
<dbReference type="Pfam" id="PF13640">
    <property type="entry name" value="2OG-FeII_Oxy_3"/>
    <property type="match status" value="1"/>
</dbReference>
<comment type="cofactor">
    <cofactor evidence="1">
        <name>L-ascorbate</name>
        <dbReference type="ChEBI" id="CHEBI:38290"/>
    </cofactor>
</comment>
<evidence type="ECO:0000256" key="4">
    <source>
        <dbReference type="ARBA" id="ARBA00023002"/>
    </source>
</evidence>
<dbReference type="eggNOG" id="KOG1591">
    <property type="taxonomic scope" value="Eukaryota"/>
</dbReference>
<dbReference type="GO" id="GO:0005783">
    <property type="term" value="C:endoplasmic reticulum"/>
    <property type="evidence" value="ECO:0007669"/>
    <property type="project" value="TreeGrafter"/>
</dbReference>
<keyword evidence="2" id="KW-0479">Metal-binding</keyword>
<evidence type="ECO:0000256" key="2">
    <source>
        <dbReference type="ARBA" id="ARBA00022723"/>
    </source>
</evidence>
<sequence length="386" mass="40994">MPDDLLRRAVGASTLHVLPNGGNAGSRARMLLNASSWRQQLHAAVPSAQRIGLWSDGGVEVLWTKRDGASGVGTPCVGCSPLYAVVGGRPFFVWPTSERPRRVALDDDGAAGTSCTLRTLSERPRVLMAEGLLSSAELSAIQRAGASRLQRSSTDWSLVAALGRLFGPRQPAHRTSRSAWLHVSDEASSSSSAASASSSDAALVQAAARRVASLARLSVAHSEPMQVVHYNTSEYYYYHLDNPDVGGGGGGGGGGGRRRRQVPRVLTALFYLNDGFEGGHTNFPLSGGHWPPAGAAGRGAAAAQHATGGDHQPARAQDVLRAFGPCQTARGLSVRPKRGDVLLFYNAQPMTAAADYWPWHGSCEVTRGEKWAANLWFHAGTRTRTR</sequence>
<dbReference type="SMART" id="SM00702">
    <property type="entry name" value="P4Hc"/>
    <property type="match status" value="1"/>
</dbReference>
<dbReference type="PANTHER" id="PTHR10869">
    <property type="entry name" value="PROLYL 4-HYDROXYLASE ALPHA SUBUNIT"/>
    <property type="match status" value="1"/>
</dbReference>
<dbReference type="OMA" id="WHGSCEV"/>
<dbReference type="Gene3D" id="2.60.120.620">
    <property type="entry name" value="q2cbj1_9rhob like domain"/>
    <property type="match status" value="1"/>
</dbReference>